<evidence type="ECO:0000313" key="3">
    <source>
        <dbReference type="Proteomes" id="UP000631312"/>
    </source>
</evidence>
<dbReference type="EMBL" id="BOMP01000033">
    <property type="protein sequence ID" value="GIE39335.1"/>
    <property type="molecule type" value="Genomic_DNA"/>
</dbReference>
<name>A0ABQ4AEK3_9ACTN</name>
<dbReference type="Gene3D" id="3.30.460.10">
    <property type="entry name" value="Beta Polymerase, domain 2"/>
    <property type="match status" value="1"/>
</dbReference>
<dbReference type="InterPro" id="IPR043519">
    <property type="entry name" value="NT_sf"/>
</dbReference>
<proteinExistence type="predicted"/>
<dbReference type="Pfam" id="PF01909">
    <property type="entry name" value="NTP_transf_2"/>
    <property type="match status" value="1"/>
</dbReference>
<feature type="domain" description="Polymerase nucleotidyl transferase" evidence="1">
    <location>
        <begin position="15"/>
        <end position="55"/>
    </location>
</feature>
<accession>A0ABQ4AEK3</accession>
<dbReference type="InterPro" id="IPR002934">
    <property type="entry name" value="Polymerase_NTP_transf_dom"/>
</dbReference>
<dbReference type="CDD" id="cd05403">
    <property type="entry name" value="NT_KNTase_like"/>
    <property type="match status" value="1"/>
</dbReference>
<evidence type="ECO:0000313" key="2">
    <source>
        <dbReference type="EMBL" id="GIE39335.1"/>
    </source>
</evidence>
<reference evidence="2 3" key="1">
    <citation type="submission" date="2021-01" db="EMBL/GenBank/DDBJ databases">
        <title>Whole genome shotgun sequence of Actinoplanes lobatus NBRC 12513.</title>
        <authorList>
            <person name="Komaki H."/>
            <person name="Tamura T."/>
        </authorList>
    </citation>
    <scope>NUCLEOTIDE SEQUENCE [LARGE SCALE GENOMIC DNA]</scope>
    <source>
        <strain evidence="2 3">NBRC 12513</strain>
    </source>
</reference>
<keyword evidence="3" id="KW-1185">Reference proteome</keyword>
<dbReference type="SUPFAM" id="SSF81301">
    <property type="entry name" value="Nucleotidyltransferase"/>
    <property type="match status" value="1"/>
</dbReference>
<gene>
    <name evidence="2" type="ORF">Alo02nite_22330</name>
</gene>
<dbReference type="Proteomes" id="UP000631312">
    <property type="component" value="Unassembled WGS sequence"/>
</dbReference>
<comment type="caution">
    <text evidence="2">The sequence shown here is derived from an EMBL/GenBank/DDBJ whole genome shotgun (WGS) entry which is preliminary data.</text>
</comment>
<evidence type="ECO:0000259" key="1">
    <source>
        <dbReference type="Pfam" id="PF01909"/>
    </source>
</evidence>
<protein>
    <recommendedName>
        <fullName evidence="1">Polymerase nucleotidyl transferase domain-containing protein</fullName>
    </recommendedName>
</protein>
<organism evidence="2 3">
    <name type="scientific">Actinoplanes lobatus</name>
    <dbReference type="NCBI Taxonomy" id="113568"/>
    <lineage>
        <taxon>Bacteria</taxon>
        <taxon>Bacillati</taxon>
        <taxon>Actinomycetota</taxon>
        <taxon>Actinomycetes</taxon>
        <taxon>Micromonosporales</taxon>
        <taxon>Micromonosporaceae</taxon>
        <taxon>Actinoplanes</taxon>
    </lineage>
</organism>
<sequence length="281" mass="29349">MIGDMGLTDARLGELAERLVTVPGVVGVVLGGSRARGTHTPDSDTDLGLYYRGSLDTGRLGELAAEVAGPGARVTATGEWGPWVDGGGWLTVDGGPVDWIYRDVDRVRACWADAEQGRYAFHVQTGHPLGVTDFSYPGELASGRILADPSGELADLRAGMRVYPRPLAEALVAGLWEADFLVGLARKAVSRGDSAYVAGCLFRMAGVLAHALHGAAGHWLINEKGAVTAAAALPGAPARFKTRMDAVFATVDGDPVRLAAAIDLAADLVLETTDACATMLR</sequence>